<evidence type="ECO:0000256" key="4">
    <source>
        <dbReference type="ARBA" id="ARBA00022519"/>
    </source>
</evidence>
<evidence type="ECO:0000256" key="1">
    <source>
        <dbReference type="ARBA" id="ARBA00004429"/>
    </source>
</evidence>
<dbReference type="Pfam" id="PF04290">
    <property type="entry name" value="DctQ"/>
    <property type="match status" value="1"/>
</dbReference>
<feature type="transmembrane region" description="Helical" evidence="9">
    <location>
        <begin position="138"/>
        <end position="157"/>
    </location>
</feature>
<organism evidence="11 12">
    <name type="scientific">Paracoccus alcaliphilus</name>
    <dbReference type="NCBI Taxonomy" id="34002"/>
    <lineage>
        <taxon>Bacteria</taxon>
        <taxon>Pseudomonadati</taxon>
        <taxon>Pseudomonadota</taxon>
        <taxon>Alphaproteobacteria</taxon>
        <taxon>Rhodobacterales</taxon>
        <taxon>Paracoccaceae</taxon>
        <taxon>Paracoccus</taxon>
    </lineage>
</organism>
<keyword evidence="7 9" id="KW-0472">Membrane</keyword>
<dbReference type="InterPro" id="IPR007387">
    <property type="entry name" value="TRAP_DctQ"/>
</dbReference>
<evidence type="ECO:0000256" key="6">
    <source>
        <dbReference type="ARBA" id="ARBA00022989"/>
    </source>
</evidence>
<evidence type="ECO:0000256" key="8">
    <source>
        <dbReference type="ARBA" id="ARBA00038436"/>
    </source>
</evidence>
<evidence type="ECO:0000256" key="9">
    <source>
        <dbReference type="RuleBase" id="RU369079"/>
    </source>
</evidence>
<evidence type="ECO:0000256" key="7">
    <source>
        <dbReference type="ARBA" id="ARBA00023136"/>
    </source>
</evidence>
<keyword evidence="12" id="KW-1185">Reference proteome</keyword>
<dbReference type="Proteomes" id="UP000199054">
    <property type="component" value="Unassembled WGS sequence"/>
</dbReference>
<feature type="transmembrane region" description="Helical" evidence="9">
    <location>
        <begin position="20"/>
        <end position="45"/>
    </location>
</feature>
<dbReference type="GO" id="GO:0022857">
    <property type="term" value="F:transmembrane transporter activity"/>
    <property type="evidence" value="ECO:0007669"/>
    <property type="project" value="UniProtKB-UniRule"/>
</dbReference>
<dbReference type="PANTHER" id="PTHR35011">
    <property type="entry name" value="2,3-DIKETO-L-GULONATE TRAP TRANSPORTER SMALL PERMEASE PROTEIN YIAM"/>
    <property type="match status" value="1"/>
</dbReference>
<dbReference type="PANTHER" id="PTHR35011:SF2">
    <property type="entry name" value="2,3-DIKETO-L-GULONATE TRAP TRANSPORTER SMALL PERMEASE PROTEIN YIAM"/>
    <property type="match status" value="1"/>
</dbReference>
<reference evidence="11 12" key="1">
    <citation type="submission" date="2016-10" db="EMBL/GenBank/DDBJ databases">
        <authorList>
            <person name="de Groot N.N."/>
        </authorList>
    </citation>
    <scope>NUCLEOTIDE SEQUENCE [LARGE SCALE GENOMIC DNA]</scope>
    <source>
        <strain evidence="11 12">DSM 8512</strain>
    </source>
</reference>
<evidence type="ECO:0000259" key="10">
    <source>
        <dbReference type="Pfam" id="PF04290"/>
    </source>
</evidence>
<evidence type="ECO:0000256" key="3">
    <source>
        <dbReference type="ARBA" id="ARBA00022475"/>
    </source>
</evidence>
<gene>
    <name evidence="11" type="ORF">SAMN04489859_100981</name>
</gene>
<dbReference type="EMBL" id="FODE01000009">
    <property type="protein sequence ID" value="SEN55467.1"/>
    <property type="molecule type" value="Genomic_DNA"/>
</dbReference>
<dbReference type="AlphaFoldDB" id="A0A1H8HHP2"/>
<dbReference type="GO" id="GO:0005886">
    <property type="term" value="C:plasma membrane"/>
    <property type="evidence" value="ECO:0007669"/>
    <property type="project" value="UniProtKB-SubCell"/>
</dbReference>
<protein>
    <recommendedName>
        <fullName evidence="9">TRAP transporter small permease protein</fullName>
    </recommendedName>
</protein>
<comment type="similarity">
    <text evidence="8 9">Belongs to the TRAP transporter small permease family.</text>
</comment>
<accession>A0A1H8HHP2</accession>
<comment type="caution">
    <text evidence="9">Lacks conserved residue(s) required for the propagation of feature annotation.</text>
</comment>
<keyword evidence="3" id="KW-1003">Cell membrane</keyword>
<sequence length="170" mass="18684">MSDIITPPEPAPAPRALEWISTALLTVATGLMLLIVALIVAQIAARNIWNMGLPRAEEISRLAGVLCVYLTAPVLALKGQHVAVDVFVNLLPAMPRKLCLILAELSIIAFAAMSIWGGYLYLFRAWRFRTAALGMQNIWFYAPILASLLLLIVMAAWRIRSLLKSERSAS</sequence>
<evidence type="ECO:0000313" key="11">
    <source>
        <dbReference type="EMBL" id="SEN55467.1"/>
    </source>
</evidence>
<dbReference type="STRING" id="34002.SAMN04489859_100981"/>
<evidence type="ECO:0000256" key="2">
    <source>
        <dbReference type="ARBA" id="ARBA00022448"/>
    </source>
</evidence>
<evidence type="ECO:0000313" key="12">
    <source>
        <dbReference type="Proteomes" id="UP000199054"/>
    </source>
</evidence>
<comment type="function">
    <text evidence="9">Part of the tripartite ATP-independent periplasmic (TRAP) transport system.</text>
</comment>
<name>A0A1H8HHP2_9RHOB</name>
<keyword evidence="4 9" id="KW-0997">Cell inner membrane</keyword>
<dbReference type="InterPro" id="IPR055348">
    <property type="entry name" value="DctQ"/>
</dbReference>
<feature type="domain" description="Tripartite ATP-independent periplasmic transporters DctQ component" evidence="10">
    <location>
        <begin position="35"/>
        <end position="163"/>
    </location>
</feature>
<keyword evidence="2 9" id="KW-0813">Transport</keyword>
<comment type="subunit">
    <text evidence="9">The complex comprises the extracytoplasmic solute receptor protein and the two transmembrane proteins.</text>
</comment>
<dbReference type="OrthoDB" id="8449485at2"/>
<dbReference type="GO" id="GO:0015740">
    <property type="term" value="P:C4-dicarboxylate transport"/>
    <property type="evidence" value="ECO:0007669"/>
    <property type="project" value="TreeGrafter"/>
</dbReference>
<evidence type="ECO:0000256" key="5">
    <source>
        <dbReference type="ARBA" id="ARBA00022692"/>
    </source>
</evidence>
<keyword evidence="5 9" id="KW-0812">Transmembrane</keyword>
<comment type="subcellular location">
    <subcellularLocation>
        <location evidence="1 9">Cell inner membrane</location>
        <topology evidence="1 9">Multi-pass membrane protein</topology>
    </subcellularLocation>
</comment>
<feature type="transmembrane region" description="Helical" evidence="9">
    <location>
        <begin position="98"/>
        <end position="118"/>
    </location>
</feature>
<dbReference type="RefSeq" id="WP_090611424.1">
    <property type="nucleotide sequence ID" value="NZ_CP067126.1"/>
</dbReference>
<keyword evidence="6 9" id="KW-1133">Transmembrane helix</keyword>
<proteinExistence type="inferred from homology"/>